<proteinExistence type="predicted"/>
<dbReference type="GO" id="GO:0008107">
    <property type="term" value="F:galactoside 2-alpha-L-fucosyltransferase activity"/>
    <property type="evidence" value="ECO:0007669"/>
    <property type="project" value="InterPro"/>
</dbReference>
<keyword evidence="4" id="KW-1185">Reference proteome</keyword>
<organism evidence="3 4">
    <name type="scientific">Thermoflexibacter ruber</name>
    <dbReference type="NCBI Taxonomy" id="1003"/>
    <lineage>
        <taxon>Bacteria</taxon>
        <taxon>Pseudomonadati</taxon>
        <taxon>Bacteroidota</taxon>
        <taxon>Cytophagia</taxon>
        <taxon>Cytophagales</taxon>
        <taxon>Thermoflexibacteraceae</taxon>
        <taxon>Thermoflexibacter</taxon>
    </lineage>
</organism>
<dbReference type="PANTHER" id="PTHR11927:SF9">
    <property type="entry name" value="L-FUCOSYLTRANSFERASE"/>
    <property type="match status" value="1"/>
</dbReference>
<keyword evidence="1" id="KW-0328">Glycosyltransferase</keyword>
<dbReference type="PANTHER" id="PTHR11927">
    <property type="entry name" value="GALACTOSIDE 2-L-FUCOSYLTRANSFERASE"/>
    <property type="match status" value="1"/>
</dbReference>
<dbReference type="OrthoDB" id="9794601at2"/>
<dbReference type="EMBL" id="FONY01000053">
    <property type="protein sequence ID" value="SFF54548.1"/>
    <property type="molecule type" value="Genomic_DNA"/>
</dbReference>
<dbReference type="STRING" id="1003.SAMN04488541_10535"/>
<evidence type="ECO:0000313" key="3">
    <source>
        <dbReference type="EMBL" id="SFF54548.1"/>
    </source>
</evidence>
<dbReference type="Proteomes" id="UP000199513">
    <property type="component" value="Unassembled WGS sequence"/>
</dbReference>
<name>A0A1I2JKA5_9BACT</name>
<gene>
    <name evidence="3" type="ORF">SAMN04488541_10535</name>
</gene>
<evidence type="ECO:0000256" key="2">
    <source>
        <dbReference type="ARBA" id="ARBA00022679"/>
    </source>
</evidence>
<dbReference type="GO" id="GO:0005975">
    <property type="term" value="P:carbohydrate metabolic process"/>
    <property type="evidence" value="ECO:0007669"/>
    <property type="project" value="InterPro"/>
</dbReference>
<dbReference type="InterPro" id="IPR002516">
    <property type="entry name" value="Glyco_trans_11"/>
</dbReference>
<evidence type="ECO:0000256" key="1">
    <source>
        <dbReference type="ARBA" id="ARBA00022676"/>
    </source>
</evidence>
<dbReference type="AlphaFoldDB" id="A0A1I2JKA5"/>
<keyword evidence="2 3" id="KW-0808">Transferase</keyword>
<dbReference type="GO" id="GO:0016020">
    <property type="term" value="C:membrane"/>
    <property type="evidence" value="ECO:0007669"/>
    <property type="project" value="InterPro"/>
</dbReference>
<protein>
    <submittedName>
        <fullName evidence="3">Glycosyl transferase family 11</fullName>
    </submittedName>
</protein>
<dbReference type="RefSeq" id="WP_091549239.1">
    <property type="nucleotide sequence ID" value="NZ_FONY01000053.1"/>
</dbReference>
<reference evidence="3 4" key="1">
    <citation type="submission" date="2016-10" db="EMBL/GenBank/DDBJ databases">
        <authorList>
            <person name="de Groot N.N."/>
        </authorList>
    </citation>
    <scope>NUCLEOTIDE SEQUENCE [LARGE SCALE GENOMIC DNA]</scope>
    <source>
        <strain>GEY</strain>
        <strain evidence="4">DSM 9560</strain>
    </source>
</reference>
<accession>A0A1I2JKA5</accession>
<evidence type="ECO:0000313" key="4">
    <source>
        <dbReference type="Proteomes" id="UP000199513"/>
    </source>
</evidence>
<sequence length="298" mass="35231">MIIIKLFGGLGNQLFQYALGRHLSIKSALPLFLDAESGFQNDFYKRTYSLHVFHTQAQLLDSQTIQVLQRFQNPLGRKDKLKNWIDKYFKGIHPTFINEKHYQFDASILNQEIKAMTYFSGYWQTEKYFKSIEDTIRQDLYFKEAIPEKNQWLAEEIQQKNSVCLHVRRLLGIAEGKINEEGVKFHGSIDYPFYQKAIDLIAKRQENLHFYIFGDVIDWAKENLKLSFPHTFVEGNLDYQDLQLMQLCKHHIIPNSTFAWWSAWLNPNPQKIIIAPDAWFADKTINTQDIYPESWIRI</sequence>
<dbReference type="CDD" id="cd11301">
    <property type="entry name" value="Fut1_Fut2_like"/>
    <property type="match status" value="1"/>
</dbReference>
<dbReference type="Pfam" id="PF01531">
    <property type="entry name" value="Glyco_transf_11"/>
    <property type="match status" value="1"/>
</dbReference>